<dbReference type="EMBL" id="CAWUHD010000052">
    <property type="protein sequence ID" value="CAK7223932.1"/>
    <property type="molecule type" value="Genomic_DNA"/>
</dbReference>
<feature type="transmembrane region" description="Helical" evidence="8">
    <location>
        <begin position="123"/>
        <end position="141"/>
    </location>
</feature>
<evidence type="ECO:0000313" key="9">
    <source>
        <dbReference type="EMBL" id="CAK7223932.1"/>
    </source>
</evidence>
<keyword evidence="6 8" id="KW-0472">Membrane</keyword>
<feature type="coiled-coil region" evidence="7">
    <location>
        <begin position="239"/>
        <end position="266"/>
    </location>
</feature>
<dbReference type="InterPro" id="IPR008901">
    <property type="entry name" value="ACER"/>
</dbReference>
<dbReference type="Proteomes" id="UP001642482">
    <property type="component" value="Unassembled WGS sequence"/>
</dbReference>
<dbReference type="PANTHER" id="PTHR46187">
    <property type="entry name" value="ALKALINE CERAMIDASE 3"/>
    <property type="match status" value="1"/>
</dbReference>
<feature type="transmembrane region" description="Helical" evidence="8">
    <location>
        <begin position="188"/>
        <end position="204"/>
    </location>
</feature>
<protein>
    <recommendedName>
        <fullName evidence="11">Dihydroceramidase</fullName>
    </recommendedName>
</protein>
<dbReference type="Pfam" id="PF05875">
    <property type="entry name" value="Ceramidase"/>
    <property type="match status" value="1"/>
</dbReference>
<evidence type="ECO:0000256" key="1">
    <source>
        <dbReference type="ARBA" id="ARBA00004141"/>
    </source>
</evidence>
<gene>
    <name evidence="9" type="ORF">SEUCBS140593_005402</name>
</gene>
<keyword evidence="10" id="KW-1185">Reference proteome</keyword>
<feature type="transmembrane region" description="Helical" evidence="8">
    <location>
        <begin position="66"/>
        <end position="87"/>
    </location>
</feature>
<keyword evidence="3 8" id="KW-0812">Transmembrane</keyword>
<feature type="transmembrane region" description="Helical" evidence="8">
    <location>
        <begin position="147"/>
        <end position="167"/>
    </location>
</feature>
<keyword evidence="7" id="KW-0175">Coiled coil</keyword>
<accession>A0ABP0BVZ0</accession>
<evidence type="ECO:0000256" key="3">
    <source>
        <dbReference type="ARBA" id="ARBA00022692"/>
    </source>
</evidence>
<keyword evidence="4" id="KW-0378">Hydrolase</keyword>
<evidence type="ECO:0000256" key="4">
    <source>
        <dbReference type="ARBA" id="ARBA00022801"/>
    </source>
</evidence>
<name>A0ABP0BVZ0_9PEZI</name>
<comment type="similarity">
    <text evidence="2">Belongs to the alkaline ceramidase family.</text>
</comment>
<comment type="caution">
    <text evidence="9">The sequence shown here is derived from an EMBL/GenBank/DDBJ whole genome shotgun (WGS) entry which is preliminary data.</text>
</comment>
<reference evidence="9 10" key="1">
    <citation type="submission" date="2024-01" db="EMBL/GenBank/DDBJ databases">
        <authorList>
            <person name="Allen C."/>
            <person name="Tagirdzhanova G."/>
        </authorList>
    </citation>
    <scope>NUCLEOTIDE SEQUENCE [LARGE SCALE GENOMIC DNA]</scope>
</reference>
<evidence type="ECO:0000256" key="5">
    <source>
        <dbReference type="ARBA" id="ARBA00022989"/>
    </source>
</evidence>
<proteinExistence type="inferred from homology"/>
<keyword evidence="5 8" id="KW-1133">Transmembrane helix</keyword>
<organism evidence="9 10">
    <name type="scientific">Sporothrix eucalyptigena</name>
    <dbReference type="NCBI Taxonomy" id="1812306"/>
    <lineage>
        <taxon>Eukaryota</taxon>
        <taxon>Fungi</taxon>
        <taxon>Dikarya</taxon>
        <taxon>Ascomycota</taxon>
        <taxon>Pezizomycotina</taxon>
        <taxon>Sordariomycetes</taxon>
        <taxon>Sordariomycetidae</taxon>
        <taxon>Ophiostomatales</taxon>
        <taxon>Ophiostomataceae</taxon>
        <taxon>Sporothrix</taxon>
    </lineage>
</organism>
<dbReference type="PANTHER" id="PTHR46187:SF1">
    <property type="entry name" value="ALKALINE PHYTOCERAMIDASE"/>
    <property type="match status" value="1"/>
</dbReference>
<sequence length="266" mass="30556">MLRTKLRRRTYGNIGTQHSADFCEEDYAVSFYLAEFINSLTNLAYIYYALRYMYGRGSRGLFAPKVDFMAVSLLLLGIGSFVFHASLRQTMQFADELAMLGLTWSLLLGSLNLQSQSSTRDRLIKGGLAVVFPLFAAFYLWTGNILYHTIAFGTVLGLVVLRGYYVFYRRVPAFPEHKLASWRPRGRLAFLYLIVAFALWNIDLELCPPLRMMRAAIGLPWAWLLELHGWWHVLTAMSADMAMALVREVREELANSKAERNEKKRE</sequence>
<evidence type="ECO:0000256" key="6">
    <source>
        <dbReference type="ARBA" id="ARBA00023136"/>
    </source>
</evidence>
<evidence type="ECO:0000256" key="7">
    <source>
        <dbReference type="SAM" id="Coils"/>
    </source>
</evidence>
<evidence type="ECO:0000313" key="10">
    <source>
        <dbReference type="Proteomes" id="UP001642482"/>
    </source>
</evidence>
<evidence type="ECO:0000256" key="2">
    <source>
        <dbReference type="ARBA" id="ARBA00009780"/>
    </source>
</evidence>
<evidence type="ECO:0008006" key="11">
    <source>
        <dbReference type="Google" id="ProtNLM"/>
    </source>
</evidence>
<comment type="subcellular location">
    <subcellularLocation>
        <location evidence="1">Membrane</location>
        <topology evidence="1">Multi-pass membrane protein</topology>
    </subcellularLocation>
</comment>
<evidence type="ECO:0000256" key="8">
    <source>
        <dbReference type="SAM" id="Phobius"/>
    </source>
</evidence>